<dbReference type="Proteomes" id="UP001626536">
    <property type="component" value="Chromosome"/>
</dbReference>
<reference evidence="2 3" key="1">
    <citation type="submission" date="2023-10" db="EMBL/GenBank/DDBJ databases">
        <title>Novel methanotroph of the genus Methylocapsa from a subarctic wetland.</title>
        <authorList>
            <person name="Belova S.E."/>
            <person name="Oshkin I.Y."/>
            <person name="Miroshnikov K."/>
            <person name="Dedysh S.N."/>
        </authorList>
    </citation>
    <scope>NUCLEOTIDE SEQUENCE [LARGE SCALE GENOMIC DNA]</scope>
    <source>
        <strain evidence="2 3">RX1</strain>
    </source>
</reference>
<feature type="chain" id="PRO_5046173771" evidence="1">
    <location>
        <begin position="26"/>
        <end position="218"/>
    </location>
</feature>
<organism evidence="2 3">
    <name type="scientific">Methylocapsa polymorpha</name>
    <dbReference type="NCBI Taxonomy" id="3080828"/>
    <lineage>
        <taxon>Bacteria</taxon>
        <taxon>Pseudomonadati</taxon>
        <taxon>Pseudomonadota</taxon>
        <taxon>Alphaproteobacteria</taxon>
        <taxon>Hyphomicrobiales</taxon>
        <taxon>Beijerinckiaceae</taxon>
        <taxon>Methylocapsa</taxon>
    </lineage>
</organism>
<accession>A0ABZ0HQ19</accession>
<feature type="signal peptide" evidence="1">
    <location>
        <begin position="1"/>
        <end position="25"/>
    </location>
</feature>
<keyword evidence="1" id="KW-0732">Signal</keyword>
<protein>
    <submittedName>
        <fullName evidence="2">Uncharacterized protein</fullName>
    </submittedName>
</protein>
<dbReference type="RefSeq" id="WP_407338181.1">
    <property type="nucleotide sequence ID" value="NZ_CP136862.1"/>
</dbReference>
<evidence type="ECO:0000313" key="2">
    <source>
        <dbReference type="EMBL" id="WOJ88743.1"/>
    </source>
</evidence>
<evidence type="ECO:0000313" key="3">
    <source>
        <dbReference type="Proteomes" id="UP001626536"/>
    </source>
</evidence>
<sequence>MASATYRTIQASMFMLLLTSGGAVAQESSTPRESSKPNIIEEKHGNVTNYTVEGSLAATKAVGCIPIAEAKNDLTPADLYQGVLQCINENKFEIATELFALAGIYARFDAERVTDQSAGQAGEVLIMNTFSNLPKSKKSQFMAAFDRVSKSPKSLGSLCADIQKIGAPDYYPKYMILHGMKAFLGDPYEGALSDAFDPAATWRRLQSDYLHCPKKEND</sequence>
<keyword evidence="3" id="KW-1185">Reference proteome</keyword>
<dbReference type="EMBL" id="CP136862">
    <property type="protein sequence ID" value="WOJ88743.1"/>
    <property type="molecule type" value="Genomic_DNA"/>
</dbReference>
<evidence type="ECO:0000256" key="1">
    <source>
        <dbReference type="SAM" id="SignalP"/>
    </source>
</evidence>
<proteinExistence type="predicted"/>
<name>A0ABZ0HQ19_9HYPH</name>
<gene>
    <name evidence="2" type="ORF">RZS28_13090</name>
</gene>